<dbReference type="InterPro" id="IPR003018">
    <property type="entry name" value="GAF"/>
</dbReference>
<dbReference type="EMBL" id="BMYD01000001">
    <property type="protein sequence ID" value="GHA72907.1"/>
    <property type="molecule type" value="Genomic_DNA"/>
</dbReference>
<dbReference type="InterPro" id="IPR013656">
    <property type="entry name" value="PAS_4"/>
</dbReference>
<dbReference type="InterPro" id="IPR052155">
    <property type="entry name" value="Biofilm_reg_signaling"/>
</dbReference>
<dbReference type="SMART" id="SM00091">
    <property type="entry name" value="PAS"/>
    <property type="match status" value="2"/>
</dbReference>
<evidence type="ECO:0000259" key="2">
    <source>
        <dbReference type="PROSITE" id="PS50113"/>
    </source>
</evidence>
<keyword evidence="6" id="KW-1185">Reference proteome</keyword>
<dbReference type="PROSITE" id="PS50113">
    <property type="entry name" value="PAC"/>
    <property type="match status" value="1"/>
</dbReference>
<dbReference type="Proteomes" id="UP000646426">
    <property type="component" value="Unassembled WGS sequence"/>
</dbReference>
<dbReference type="Gene3D" id="3.30.450.40">
    <property type="match status" value="1"/>
</dbReference>
<dbReference type="CDD" id="cd01949">
    <property type="entry name" value="GGDEF"/>
    <property type="match status" value="1"/>
</dbReference>
<dbReference type="InterPro" id="IPR029016">
    <property type="entry name" value="GAF-like_dom_sf"/>
</dbReference>
<dbReference type="CDD" id="cd00130">
    <property type="entry name" value="PAS"/>
    <property type="match status" value="2"/>
</dbReference>
<dbReference type="SUPFAM" id="SSF55785">
    <property type="entry name" value="PYP-like sensor domain (PAS domain)"/>
    <property type="match status" value="2"/>
</dbReference>
<dbReference type="InterPro" id="IPR035965">
    <property type="entry name" value="PAS-like_dom_sf"/>
</dbReference>
<dbReference type="AlphaFoldDB" id="A0A918W695"/>
<name>A0A918W695_9GAMM</name>
<sequence length="858" mass="94146">MLDDADPAAAPVDADEAARLTALEQLDVLDTDPEPVFDDLAWTAARLCDTPIALVTLVDAGRQWFKARCGVDVSETPREVAFCAQAILGCELMEVPDTLEDPRFANNPFVLDAPGIRFYAGMPLLSPDGHRYGTLCVIDTRPRRLDQRQREGLMRLAAQVSLQLQQRQQLLHSLNRERALTHMLETMPDGVVCCDATGVITRFNEVARDWFGIEPETTPLSEWGQNVGCYAPGSDTPMRADELPLIRALRGERIREVEVILKAPHRAPRILSCNAQPLLTYGGEPGGAVVVMHDVTGLKEANALLAQSGERWRATVDSIGDAVLTTDTHGIVTFANRAAARLLGCDLATATGRHVDALFHSPDEGRVRLADLVSLVLSGRLPRVAAVGNEIHREDGSRVLFESSGAVIHGPDGVVSGAVLVLRDVTQTHELAERISWQESRDPLTGVDNRAGFERGLVHALATRESQKGCALLHVDLDQFKIVNDTCGLAAGDALLKDVAQALRAQLRESDLVGRFGSDEFVCLLIDCPFDAAMRIAEQMRQAITQIRLRWQDRTFAITASVGLVAVNPQDAIADLLSSADSACQLAKEKGGNRVHSHNSTSVDVIQRRTELDWVPRLQDALANDRFELYGQEIVPTSRDAPTERHFEVLLRLRGDNGELVPPMTFIPVAERYGLMPAVDRWVVCRALAALKRVDASRAIRLSINLSGGTLGDDAFARYVEDTFNELAGDYSKVCFEITETAVIANVANAEAFINWFRSQGGEFSLDDFGSGMSSFGYLKRLKVDYLKIDGAFVKNLVHDSVDEAMVKAIHGVGRFMGLRTVAEFVDNETTLHRLREIGVDYAQGYGIHMPQPLDELL</sequence>
<dbReference type="SUPFAM" id="SSF55781">
    <property type="entry name" value="GAF domain-like"/>
    <property type="match status" value="1"/>
</dbReference>
<dbReference type="InterPro" id="IPR035919">
    <property type="entry name" value="EAL_sf"/>
</dbReference>
<dbReference type="PROSITE" id="PS50887">
    <property type="entry name" value="GGDEF"/>
    <property type="match status" value="1"/>
</dbReference>
<dbReference type="InterPro" id="IPR000014">
    <property type="entry name" value="PAS"/>
</dbReference>
<dbReference type="InterPro" id="IPR029787">
    <property type="entry name" value="Nucleotide_cyclase"/>
</dbReference>
<dbReference type="CDD" id="cd01948">
    <property type="entry name" value="EAL"/>
    <property type="match status" value="1"/>
</dbReference>
<dbReference type="NCBIfam" id="TIGR00229">
    <property type="entry name" value="sensory_box"/>
    <property type="match status" value="1"/>
</dbReference>
<dbReference type="SUPFAM" id="SSF141868">
    <property type="entry name" value="EAL domain-like"/>
    <property type="match status" value="1"/>
</dbReference>
<dbReference type="Pfam" id="PF08448">
    <property type="entry name" value="PAS_4"/>
    <property type="match status" value="2"/>
</dbReference>
<proteinExistence type="predicted"/>
<dbReference type="PANTHER" id="PTHR44757:SF4">
    <property type="entry name" value="DIGUANYLATE CYCLASE DGCE-RELATED"/>
    <property type="match status" value="1"/>
</dbReference>
<comment type="caution">
    <text evidence="5">The sequence shown here is derived from an EMBL/GenBank/DDBJ whole genome shotgun (WGS) entry which is preliminary data.</text>
</comment>
<feature type="domain" description="PAC" evidence="2">
    <location>
        <begin position="385"/>
        <end position="437"/>
    </location>
</feature>
<reference evidence="5" key="1">
    <citation type="journal article" date="2014" name="Int. J. Syst. Evol. Microbiol.">
        <title>Complete genome sequence of Corynebacterium casei LMG S-19264T (=DSM 44701T), isolated from a smear-ripened cheese.</title>
        <authorList>
            <consortium name="US DOE Joint Genome Institute (JGI-PGF)"/>
            <person name="Walter F."/>
            <person name="Albersmeier A."/>
            <person name="Kalinowski J."/>
            <person name="Ruckert C."/>
        </authorList>
    </citation>
    <scope>NUCLEOTIDE SEQUENCE</scope>
    <source>
        <strain evidence="5">KCTC 23077</strain>
    </source>
</reference>
<dbReference type="Pfam" id="PF00990">
    <property type="entry name" value="GGDEF"/>
    <property type="match status" value="1"/>
</dbReference>
<dbReference type="SMART" id="SM00267">
    <property type="entry name" value="GGDEF"/>
    <property type="match status" value="1"/>
</dbReference>
<dbReference type="SUPFAM" id="SSF55073">
    <property type="entry name" value="Nucleotide cyclase"/>
    <property type="match status" value="1"/>
</dbReference>
<evidence type="ECO:0008006" key="7">
    <source>
        <dbReference type="Google" id="ProtNLM"/>
    </source>
</evidence>
<dbReference type="RefSeq" id="WP_189453335.1">
    <property type="nucleotide sequence ID" value="NZ_BMYD01000001.1"/>
</dbReference>
<dbReference type="InterPro" id="IPR000700">
    <property type="entry name" value="PAS-assoc_C"/>
</dbReference>
<dbReference type="PANTHER" id="PTHR44757">
    <property type="entry name" value="DIGUANYLATE CYCLASE DGCP"/>
    <property type="match status" value="1"/>
</dbReference>
<feature type="domain" description="EAL" evidence="3">
    <location>
        <begin position="611"/>
        <end position="858"/>
    </location>
</feature>
<dbReference type="InterPro" id="IPR043128">
    <property type="entry name" value="Rev_trsase/Diguanyl_cyclase"/>
</dbReference>
<dbReference type="Gene3D" id="3.30.450.20">
    <property type="entry name" value="PAS domain"/>
    <property type="match status" value="2"/>
</dbReference>
<dbReference type="Gene3D" id="3.30.70.270">
    <property type="match status" value="1"/>
</dbReference>
<accession>A0A918W695</accession>
<feature type="domain" description="PAS" evidence="1">
    <location>
        <begin position="308"/>
        <end position="380"/>
    </location>
</feature>
<dbReference type="SMART" id="SM00052">
    <property type="entry name" value="EAL"/>
    <property type="match status" value="1"/>
</dbReference>
<dbReference type="SMART" id="SM00065">
    <property type="entry name" value="GAF"/>
    <property type="match status" value="1"/>
</dbReference>
<dbReference type="Pfam" id="PF00563">
    <property type="entry name" value="EAL"/>
    <property type="match status" value="1"/>
</dbReference>
<dbReference type="PROSITE" id="PS50883">
    <property type="entry name" value="EAL"/>
    <property type="match status" value="1"/>
</dbReference>
<gene>
    <name evidence="5" type="ORF">GCM10007067_06900</name>
</gene>
<dbReference type="Gene3D" id="3.20.20.450">
    <property type="entry name" value="EAL domain"/>
    <property type="match status" value="1"/>
</dbReference>
<dbReference type="Pfam" id="PF01590">
    <property type="entry name" value="GAF"/>
    <property type="match status" value="1"/>
</dbReference>
<feature type="domain" description="PAS" evidence="1">
    <location>
        <begin position="176"/>
        <end position="216"/>
    </location>
</feature>
<evidence type="ECO:0000313" key="6">
    <source>
        <dbReference type="Proteomes" id="UP000646426"/>
    </source>
</evidence>
<dbReference type="PROSITE" id="PS50112">
    <property type="entry name" value="PAS"/>
    <property type="match status" value="2"/>
</dbReference>
<evidence type="ECO:0000259" key="1">
    <source>
        <dbReference type="PROSITE" id="PS50112"/>
    </source>
</evidence>
<feature type="domain" description="GGDEF" evidence="4">
    <location>
        <begin position="468"/>
        <end position="600"/>
    </location>
</feature>
<reference evidence="5" key="2">
    <citation type="submission" date="2020-09" db="EMBL/GenBank/DDBJ databases">
        <authorList>
            <person name="Sun Q."/>
            <person name="Kim S."/>
        </authorList>
    </citation>
    <scope>NUCLEOTIDE SEQUENCE</scope>
    <source>
        <strain evidence="5">KCTC 23077</strain>
    </source>
</reference>
<protein>
    <recommendedName>
        <fullName evidence="7">EAL domain-containing protein</fullName>
    </recommendedName>
</protein>
<dbReference type="InterPro" id="IPR000160">
    <property type="entry name" value="GGDEF_dom"/>
</dbReference>
<dbReference type="InterPro" id="IPR001633">
    <property type="entry name" value="EAL_dom"/>
</dbReference>
<organism evidence="5 6">
    <name type="scientific">Cognatilysobacter bugurensis</name>
    <dbReference type="NCBI Taxonomy" id="543356"/>
    <lineage>
        <taxon>Bacteria</taxon>
        <taxon>Pseudomonadati</taxon>
        <taxon>Pseudomonadota</taxon>
        <taxon>Gammaproteobacteria</taxon>
        <taxon>Lysobacterales</taxon>
        <taxon>Lysobacteraceae</taxon>
        <taxon>Cognatilysobacter</taxon>
    </lineage>
</organism>
<evidence type="ECO:0000259" key="4">
    <source>
        <dbReference type="PROSITE" id="PS50887"/>
    </source>
</evidence>
<evidence type="ECO:0000259" key="3">
    <source>
        <dbReference type="PROSITE" id="PS50883"/>
    </source>
</evidence>
<dbReference type="NCBIfam" id="TIGR00254">
    <property type="entry name" value="GGDEF"/>
    <property type="match status" value="1"/>
</dbReference>
<evidence type="ECO:0000313" key="5">
    <source>
        <dbReference type="EMBL" id="GHA72907.1"/>
    </source>
</evidence>